<feature type="compositionally biased region" description="Basic and acidic residues" evidence="1">
    <location>
        <begin position="314"/>
        <end position="330"/>
    </location>
</feature>
<dbReference type="AlphaFoldDB" id="A0A7J6TQZ2"/>
<name>A0A7J6TQZ2_PEROL</name>
<accession>A0A7J6TQZ2</accession>
<sequence length="506" mass="57119">AFSLVKAPHSHDDSISQVPIYALESILGVNMGNPIFKGLKFKDPKGRPLGCSVFAWARSWDVVTHPDAYPFPMVTRGSAKTWNYKFIMEKLYQSVSSSPMDPAPLILLAITLLAPRTIADQIANGAQRHANSREGGKSPCLTAWKSIKETTTAEDMAAIFLRFTKGCRTMVEQAKKDLTALSSVEQPQKYNPVLLMREYVGLPSKSEFQPWNKLFAREREIVDAIKDHEEGIDLKWPFRRLLLIELIASSKRWRYQRESLLLVMRKVRDAKSPEDVVRVLSDAAYEAKYTSLEMFLNMKRSREGPESGSRSSKFRKEDTSNPLEGNDKEPSSSTADSQECWILPEGVASLPAGLDVNIGYSDLRNYGITIQLPTNEPDIVDLRLANSDVLRSAVEQKLAEQVGVYHSLPGGKKFLGTLRTLESAELRDTAQQRWTYEVHWDMDSISTGKNQSFDYSISMFDKLSTDQLEISDSELRKLTDPGWWWKENDPNPPVPAERALVLPDEI</sequence>
<feature type="region of interest" description="Disordered" evidence="1">
    <location>
        <begin position="300"/>
        <end position="337"/>
    </location>
</feature>
<organism evidence="2 3">
    <name type="scientific">Perkinsus olseni</name>
    <name type="common">Perkinsus atlanticus</name>
    <dbReference type="NCBI Taxonomy" id="32597"/>
    <lineage>
        <taxon>Eukaryota</taxon>
        <taxon>Sar</taxon>
        <taxon>Alveolata</taxon>
        <taxon>Perkinsozoa</taxon>
        <taxon>Perkinsea</taxon>
        <taxon>Perkinsida</taxon>
        <taxon>Perkinsidae</taxon>
        <taxon>Perkinsus</taxon>
    </lineage>
</organism>
<evidence type="ECO:0000313" key="2">
    <source>
        <dbReference type="EMBL" id="KAF4747643.1"/>
    </source>
</evidence>
<dbReference type="EMBL" id="JABANM010005420">
    <property type="protein sequence ID" value="KAF4747643.1"/>
    <property type="molecule type" value="Genomic_DNA"/>
</dbReference>
<feature type="non-terminal residue" evidence="2">
    <location>
        <position position="506"/>
    </location>
</feature>
<comment type="caution">
    <text evidence="2">The sequence shown here is derived from an EMBL/GenBank/DDBJ whole genome shotgun (WGS) entry which is preliminary data.</text>
</comment>
<dbReference type="Proteomes" id="UP000574390">
    <property type="component" value="Unassembled WGS sequence"/>
</dbReference>
<evidence type="ECO:0000256" key="1">
    <source>
        <dbReference type="SAM" id="MobiDB-lite"/>
    </source>
</evidence>
<feature type="non-terminal residue" evidence="2">
    <location>
        <position position="1"/>
    </location>
</feature>
<proteinExistence type="predicted"/>
<reference evidence="2 3" key="1">
    <citation type="submission" date="2020-04" db="EMBL/GenBank/DDBJ databases">
        <title>Perkinsus olseni comparative genomics.</title>
        <authorList>
            <person name="Bogema D.R."/>
        </authorList>
    </citation>
    <scope>NUCLEOTIDE SEQUENCE [LARGE SCALE GENOMIC DNA]</scope>
    <source>
        <strain evidence="2">ATCC PRA-205</strain>
    </source>
</reference>
<protein>
    <submittedName>
        <fullName evidence="2">Uncharacterized protein</fullName>
    </submittedName>
</protein>
<gene>
    <name evidence="2" type="ORF">FOZ62_003195</name>
</gene>
<evidence type="ECO:0000313" key="3">
    <source>
        <dbReference type="Proteomes" id="UP000574390"/>
    </source>
</evidence>